<keyword evidence="3 20" id="KW-1139">Helical capsid protein</keyword>
<dbReference type="FunFam" id="1.10.150.550:FF:000002">
    <property type="entry name" value="Nucleoprotein"/>
    <property type="match status" value="1"/>
</dbReference>
<feature type="binding site" evidence="20">
    <location>
        <position position="380"/>
    </location>
    <ligand>
        <name>Mn(2+)</name>
        <dbReference type="ChEBI" id="CHEBI:29035"/>
    </ligand>
</feature>
<feature type="site" description="Important for exonuclease activity" evidence="20">
    <location>
        <position position="457"/>
    </location>
</feature>
<keyword evidence="16 20" id="KW-0687">Ribonucleoprotein</keyword>
<evidence type="ECO:0000256" key="9">
    <source>
        <dbReference type="ARBA" id="ARBA00022833"/>
    </source>
</evidence>
<dbReference type="GO" id="GO:0039696">
    <property type="term" value="P:RNA-templated viral transcription"/>
    <property type="evidence" value="ECO:0007669"/>
    <property type="project" value="UniProtKB-UniRule"/>
</dbReference>
<evidence type="ECO:0000256" key="10">
    <source>
        <dbReference type="ARBA" id="ARBA00022844"/>
    </source>
</evidence>
<feature type="binding site" evidence="20">
    <location>
        <position position="521"/>
    </location>
    <ligand>
        <name>Zn(2+)</name>
        <dbReference type="ChEBI" id="CHEBI:29105"/>
    </ligand>
</feature>
<dbReference type="GO" id="GO:0019013">
    <property type="term" value="C:viral nucleocapsid"/>
    <property type="evidence" value="ECO:0007669"/>
    <property type="project" value="UniProtKB-UniRule"/>
</dbReference>
<organismHost>
    <name type="scientific">Cavia cutleri</name>
    <name type="common">Guinea pig</name>
    <dbReference type="NCBI Taxonomy" id="10144"/>
</organismHost>
<evidence type="ECO:0000256" key="13">
    <source>
        <dbReference type="ARBA" id="ARBA00023200"/>
    </source>
</evidence>
<dbReference type="Pfam" id="PF00843">
    <property type="entry name" value="Arena_nucleocap"/>
    <property type="match status" value="1"/>
</dbReference>
<evidence type="ECO:0000256" key="3">
    <source>
        <dbReference type="ARBA" id="ARBA00022497"/>
    </source>
</evidence>
<dbReference type="GO" id="GO:0039724">
    <property type="term" value="P:symbiont-mediated suppression of host cytoplasmic pattern recognition receptor signaling pathway via inhibition of IKBKE activity"/>
    <property type="evidence" value="ECO:0007669"/>
    <property type="project" value="UniProtKB-UniRule"/>
</dbReference>
<comment type="subunit">
    <text evidence="18 20">Homomultimerizes to form the nucleocapsid. Binds to viral genomic RNA. Interacts with glycoprotein G2. Interacts with protein Z; this interaction probably directs the encapsidated genome to budding sites. Interacts with protein L; this interaction does not interfere with Z-L interaction. Interacts with host IKBKE (via Protein kinase domain); the interaction inhibits IKBKE kinase activity.</text>
</comment>
<dbReference type="HAMAP" id="MF_04085">
    <property type="entry name" value="ARENA_NCAP"/>
    <property type="match status" value="1"/>
</dbReference>
<comment type="function">
    <text evidence="19">Encapsidates the genome, protecting it from nucleases. The encapsidated genomic RNA is termed the nucleocapsid (NC). Serves as template for viral transcription and replication. The increased presence of protein N in host cell does not seem to trigger the switch from transcription to replication as observed in other negative strain RNA viruses. Through the interaction with host IKBKE, strongly inhibits the phosphorylation and nuclear translocation of host IRF3, a protein involved in interferon activation pathway, leading to the inhibition of interferon-beta and IRF3-dependent promoters activation. Also encodes a functional 3'-5' exoribonuclease that degrades preferentially dsRNA substrates and thereby participates in the suppression of interferon induction.</text>
</comment>
<organism evidence="25">
    <name type="scientific">Pichinde mammarenavirus</name>
    <name type="common">PICV</name>
    <name type="synonym">Pichind mammarenavirus</name>
    <dbReference type="NCBI Taxonomy" id="3052300"/>
    <lineage>
        <taxon>Viruses</taxon>
        <taxon>Riboviria</taxon>
        <taxon>Orthornavirae</taxon>
        <taxon>Negarnaviricota</taxon>
        <taxon>Polyploviricotina</taxon>
        <taxon>Bunyaviricetes</taxon>
        <taxon>Hareavirales</taxon>
        <taxon>Arenaviridae</taxon>
        <taxon>Mammarenavirus</taxon>
    </lineage>
</organism>
<name>A0A7D5DWI8_PIARV</name>
<keyword evidence="5 20" id="KW-0945">Host-virus interaction</keyword>
<keyword evidence="1 20" id="KW-1224">Inhibition of host IKBKE by virus</keyword>
<dbReference type="InterPro" id="IPR038115">
    <property type="entry name" value="Nucleocapsid_C_sf"/>
</dbReference>
<feature type="domain" description="Nucleocapsid C-terminal Arenaviridae" evidence="24">
    <location>
        <begin position="363"/>
        <end position="535"/>
    </location>
</feature>
<comment type="caution">
    <text evidence="20">Lacks conserved residue(s) required for the propagation of feature annotation.</text>
</comment>
<keyword evidence="17 20" id="KW-0899">Viral immunoevasion</keyword>
<sequence length="561" mass="62915">MSDNIPSFRWVQSLRRGLSNWTHPVKADVLSDTRALLSALDFHKVAQVQRMMRKDKRTDSDLTKLRDMNKEVDALMNMRSVQRDNVLKVGGLAKEELMELASDLDKLRKKVTRTEGLSQPGVYGGNLTNTQLEQRAEILRSMGFANARPAGNRDGVVKVWDIKDNTLLINQFGSMPALTIACMTEQGGEQLNDVVQALSALGLLYTVKFPNMTDLEKLTQQHSALKIISHEPSALNISGYNLSLSAAVKAAACMIDGGNMLETIQVKPSMFSTLIKSLLQIKNREGMFVSTTPGQRNPYENLLYKICLSGDGWPYIGSRSQVQGRAWDNTTVDLDSKPSAIQPPVRNGGSPDLKQIPKEKEDTVVSSIQMLDPRATTWIDIEGTPNDPVEMAIYQPDTGNYIHCYRFPHDEKSFKEQSKYSHGLLLKDLADAQPGLISSIIRHLPQNMVFTAQGSDDIIRLFEMHGRRDLKVLDVKLSAEQARTFEDEIWERYNQLCTKHKGLVIKKKKKGAAQTTANPHCALLDTIMFDATVTGWVRDQKPMRCLPIDTLYRNNTDLINL</sequence>
<evidence type="ECO:0000256" key="8">
    <source>
        <dbReference type="ARBA" id="ARBA00022801"/>
    </source>
</evidence>
<comment type="similarity">
    <text evidence="20 21">Belongs to the arenaviridae nucleocapsid protein family.</text>
</comment>
<feature type="binding site" evidence="20">
    <location>
        <position position="382"/>
    </location>
    <ligand>
        <name>Mn(2+)</name>
        <dbReference type="ChEBI" id="CHEBI:29035"/>
    </ligand>
</feature>
<evidence type="ECO:0000313" key="25">
    <source>
        <dbReference type="EMBL" id="QLA46851.1"/>
    </source>
</evidence>
<evidence type="ECO:0000256" key="20">
    <source>
        <dbReference type="HAMAP-Rule" id="MF_04085"/>
    </source>
</evidence>
<evidence type="ECO:0000256" key="2">
    <source>
        <dbReference type="ARBA" id="ARBA00022482"/>
    </source>
</evidence>
<dbReference type="InterPro" id="IPR035084">
    <property type="entry name" value="Nucleocapsid_C_arenaviridae"/>
</dbReference>
<keyword evidence="10 20" id="KW-0946">Virion</keyword>
<accession>A0A7D5DWI8</accession>
<dbReference type="InterPro" id="IPR000229">
    <property type="entry name" value="Nucleocapsid_arenaviridae"/>
</dbReference>
<keyword evidence="14" id="KW-0464">Manganese</keyword>
<dbReference type="FunFam" id="1.10.150.550:FF:000001">
    <property type="entry name" value="Nucleoprotein"/>
    <property type="match status" value="1"/>
</dbReference>
<keyword evidence="8 20" id="KW-0378">Hydrolase</keyword>
<protein>
    <recommendedName>
        <fullName evidence="20 21">Nucleoprotein</fullName>
        <ecNumber evidence="20">3.1.13.-</ecNumber>
    </recommendedName>
    <alternativeName>
        <fullName evidence="20 21">Nucleocapsid protein</fullName>
    </alternativeName>
    <alternativeName>
        <fullName evidence="20">Protein N</fullName>
    </alternativeName>
</protein>
<feature type="binding site" evidence="20">
    <location>
        <position position="497"/>
    </location>
    <ligand>
        <name>Zn(2+)</name>
        <dbReference type="ChEBI" id="CHEBI:29105"/>
    </ligand>
</feature>
<evidence type="ECO:0000259" key="24">
    <source>
        <dbReference type="Pfam" id="PF17290"/>
    </source>
</evidence>
<keyword evidence="7 20" id="KW-0479">Metal-binding</keyword>
<evidence type="ECO:0000256" key="11">
    <source>
        <dbReference type="ARBA" id="ARBA00022884"/>
    </source>
</evidence>
<evidence type="ECO:0000256" key="6">
    <source>
        <dbReference type="ARBA" id="ARBA00022632"/>
    </source>
</evidence>
<dbReference type="GO" id="GO:0016787">
    <property type="term" value="F:hydrolase activity"/>
    <property type="evidence" value="ECO:0007669"/>
    <property type="project" value="UniProtKB-KW"/>
</dbReference>
<comment type="domain">
    <text evidence="20">The N-terminal region is important for the cap-binding activity while the C-terminal region contains the 3'-5' exoribonuclease activity. A CCHE zinc binding site is present in the C-terminal region and may thus contribute to the substrate binding and/or the specificity of the exonuclease activity.</text>
</comment>
<comment type="subcellular location">
    <subcellularLocation>
        <location evidence="20 21">Virion</location>
    </subcellularLocation>
    <subcellularLocation>
        <location evidence="20 21">Host cytoplasm</location>
    </subcellularLocation>
</comment>
<evidence type="ECO:0000256" key="1">
    <source>
        <dbReference type="ARBA" id="ARBA00022437"/>
    </source>
</evidence>
<evidence type="ECO:0000256" key="18">
    <source>
        <dbReference type="ARBA" id="ARBA00046413"/>
    </source>
</evidence>
<evidence type="ECO:0000256" key="4">
    <source>
        <dbReference type="ARBA" id="ARBA00022561"/>
    </source>
</evidence>
<dbReference type="EC" id="3.1.13.-" evidence="20"/>
<feature type="binding site" evidence="20">
    <location>
        <position position="500"/>
    </location>
    <ligand>
        <name>Zn(2+)</name>
        <dbReference type="ChEBI" id="CHEBI:29105"/>
    </ligand>
</feature>
<keyword evidence="9 20" id="KW-0862">Zinc</keyword>
<feature type="binding site" evidence="20">
    <location>
        <position position="525"/>
    </location>
    <ligand>
        <name>Mn(2+)</name>
        <dbReference type="ChEBI" id="CHEBI:29035"/>
    </ligand>
</feature>
<dbReference type="PIRSF" id="PIRSF004029">
    <property type="entry name" value="N_ArenaV"/>
    <property type="match status" value="1"/>
</dbReference>
<evidence type="ECO:0000256" key="17">
    <source>
        <dbReference type="ARBA" id="ARBA00023280"/>
    </source>
</evidence>
<evidence type="ECO:0000256" key="19">
    <source>
        <dbReference type="ARBA" id="ARBA00057518"/>
    </source>
</evidence>
<feature type="domain" description="Nucleocapsid N-terminal Arenaviridae" evidence="23">
    <location>
        <begin position="2"/>
        <end position="334"/>
    </location>
</feature>
<keyword evidence="12 20" id="KW-0543">Viral nucleoprotein</keyword>
<dbReference type="GO" id="GO:0030430">
    <property type="term" value="C:host cell cytoplasm"/>
    <property type="evidence" value="ECO:0007669"/>
    <property type="project" value="UniProtKB-SubCell"/>
</dbReference>
<feature type="binding site" evidence="20">
    <location>
        <position position="390"/>
    </location>
    <ligand>
        <name>Zn(2+)</name>
        <dbReference type="ChEBI" id="CHEBI:29105"/>
    </ligand>
</feature>
<keyword evidence="6 20" id="KW-1090">Inhibition of host innate immune response by virus</keyword>
<proteinExistence type="inferred from homology"/>
<keyword evidence="2 20" id="KW-1113">Inhibition of host RLR pathway by virus</keyword>
<dbReference type="InterPro" id="IPR035083">
    <property type="entry name" value="Nucleocapsid_N_arenaviridae"/>
</dbReference>
<comment type="function">
    <text evidence="20">Encapsidates the genome, protecting it from nucleases. The encapsidated genomic RNA is termed the nucleocapsid (NC). Serves as template for viral transcription and replication. The increased presence of protein N in host cell does not seem to trigger the switch from transcription to replication as observed in other negative strain RNA viruses. Through the interaction with host IKBKE, strongly inhibits the phosphorylation and nuclear translocation of host IRF3, a protein involved in interferon activation pathway, leading to the inhibition of interferon-beta and IRF3-dependent promoters activation. Encodes also a functional 3'-5' exoribonuclease that degrades preferentially dsRNA substrates and thereby participates in the suppression of interferon induction.</text>
</comment>
<evidence type="ECO:0000256" key="12">
    <source>
        <dbReference type="ARBA" id="ARBA00023086"/>
    </source>
</evidence>
<evidence type="ECO:0000256" key="16">
    <source>
        <dbReference type="ARBA" id="ARBA00023274"/>
    </source>
</evidence>
<evidence type="ECO:0000256" key="5">
    <source>
        <dbReference type="ARBA" id="ARBA00022581"/>
    </source>
</evidence>
<organismHost>
    <name type="scientific">Nephelomys albigularis</name>
    <name type="common">Tomes's rice rat</name>
    <name type="synonym">Oryzomys albigularis</name>
    <dbReference type="NCBI Taxonomy" id="530178"/>
</organismHost>
<evidence type="ECO:0000256" key="7">
    <source>
        <dbReference type="ARBA" id="ARBA00022723"/>
    </source>
</evidence>
<dbReference type="GO" id="GO:0019029">
    <property type="term" value="C:helical viral capsid"/>
    <property type="evidence" value="ECO:0007669"/>
    <property type="project" value="UniProtKB-UniRule"/>
</dbReference>
<evidence type="ECO:0000256" key="22">
    <source>
        <dbReference type="SAM" id="MobiDB-lite"/>
    </source>
</evidence>
<dbReference type="GO" id="GO:0003723">
    <property type="term" value="F:RNA binding"/>
    <property type="evidence" value="ECO:0007669"/>
    <property type="project" value="UniProtKB-UniRule"/>
</dbReference>
<dbReference type="GO" id="GO:0039689">
    <property type="term" value="P:negative stranded viral RNA replication"/>
    <property type="evidence" value="ECO:0007669"/>
    <property type="project" value="UniProtKB-UniRule"/>
</dbReference>
<keyword evidence="4 20" id="KW-0167">Capsid protein</keyword>
<keyword evidence="15 20" id="KW-0922">Interferon antiviral system evasion</keyword>
<evidence type="ECO:0000256" key="14">
    <source>
        <dbReference type="ARBA" id="ARBA00023211"/>
    </source>
</evidence>
<dbReference type="Gene3D" id="1.10.150.550">
    <property type="entry name" value="Arenavirus nucleocapsid protein, head domain"/>
    <property type="match status" value="2"/>
</dbReference>
<reference evidence="25" key="1">
    <citation type="submission" date="2019-05" db="EMBL/GenBank/DDBJ databases">
        <title>Genomic Characterization of 104 Bunyaviruses in the Families Peribunyaviridae, Nairoviridae, and Phenuiviridae.</title>
        <authorList>
            <person name="Kapuscinski M."/>
            <person name="Bergren N."/>
            <person name="Russell B."/>
            <person name="Lee J."/>
            <person name="Borland E."/>
            <person name="King D."/>
            <person name="Burkhalter K."/>
            <person name="Stenglein M."/>
            <person name="Kading R."/>
        </authorList>
    </citation>
    <scope>NUCLEOTIDE SEQUENCE</scope>
    <source>
        <strain evidence="25">CoAn 3739</strain>
    </source>
</reference>
<evidence type="ECO:0000259" key="23">
    <source>
        <dbReference type="Pfam" id="PF00843"/>
    </source>
</evidence>
<keyword evidence="13 20" id="KW-1035">Host cytoplasm</keyword>
<dbReference type="GO" id="GO:1990904">
    <property type="term" value="C:ribonucleoprotein complex"/>
    <property type="evidence" value="ECO:0007669"/>
    <property type="project" value="UniProtKB-KW"/>
</dbReference>
<evidence type="ECO:0000256" key="15">
    <source>
        <dbReference type="ARBA" id="ARBA00023258"/>
    </source>
</evidence>
<feature type="region of interest" description="Disordered" evidence="22">
    <location>
        <begin position="335"/>
        <end position="355"/>
    </location>
</feature>
<dbReference type="FunFam" id="3.30.420.410:FF:000001">
    <property type="entry name" value="Nucleoprotein"/>
    <property type="match status" value="1"/>
</dbReference>
<dbReference type="EMBL" id="MK896487">
    <property type="protein sequence ID" value="QLA46851.1"/>
    <property type="molecule type" value="Genomic_RNA"/>
</dbReference>
<keyword evidence="11 20" id="KW-0694">RNA-binding</keyword>
<gene>
    <name evidence="20" type="primary">N</name>
</gene>
<dbReference type="Gene3D" id="3.30.420.410">
    <property type="entry name" value="Arenaviral nucleoprotein, C-terminal domain"/>
    <property type="match status" value="1"/>
</dbReference>
<evidence type="ECO:0000256" key="21">
    <source>
        <dbReference type="PIRNR" id="PIRNR004029"/>
    </source>
</evidence>
<dbReference type="Pfam" id="PF17290">
    <property type="entry name" value="Arena_ncap_C"/>
    <property type="match status" value="1"/>
</dbReference>
<organismHost>
    <name type="scientific">Homo sapiens</name>
    <name type="common">Human</name>
    <dbReference type="NCBI Taxonomy" id="9606"/>
</organismHost>
<dbReference type="GO" id="GO:0046872">
    <property type="term" value="F:metal ion binding"/>
    <property type="evidence" value="ECO:0007669"/>
    <property type="project" value="UniProtKB-UniRule"/>
</dbReference>